<feature type="region of interest" description="Disordered" evidence="1">
    <location>
        <begin position="195"/>
        <end position="222"/>
    </location>
</feature>
<evidence type="ECO:0000313" key="3">
    <source>
        <dbReference type="Proteomes" id="UP001163046"/>
    </source>
</evidence>
<dbReference type="EMBL" id="MU826351">
    <property type="protein sequence ID" value="KAJ7381213.1"/>
    <property type="molecule type" value="Genomic_DNA"/>
</dbReference>
<reference evidence="2" key="1">
    <citation type="submission" date="2023-01" db="EMBL/GenBank/DDBJ databases">
        <title>Genome assembly of the deep-sea coral Lophelia pertusa.</title>
        <authorList>
            <person name="Herrera S."/>
            <person name="Cordes E."/>
        </authorList>
    </citation>
    <scope>NUCLEOTIDE SEQUENCE</scope>
    <source>
        <strain evidence="2">USNM1676648</strain>
        <tissue evidence="2">Polyp</tissue>
    </source>
</reference>
<protein>
    <submittedName>
        <fullName evidence="2">Uncharacterized protein</fullName>
    </submittedName>
</protein>
<evidence type="ECO:0000256" key="1">
    <source>
        <dbReference type="SAM" id="MobiDB-lite"/>
    </source>
</evidence>
<evidence type="ECO:0000313" key="2">
    <source>
        <dbReference type="EMBL" id="KAJ7381213.1"/>
    </source>
</evidence>
<gene>
    <name evidence="2" type="ORF">OS493_004814</name>
</gene>
<proteinExistence type="predicted"/>
<dbReference type="Proteomes" id="UP001163046">
    <property type="component" value="Unassembled WGS sequence"/>
</dbReference>
<comment type="caution">
    <text evidence="2">The sequence shown here is derived from an EMBL/GenBank/DDBJ whole genome shotgun (WGS) entry which is preliminary data.</text>
</comment>
<feature type="compositionally biased region" description="Acidic residues" evidence="1">
    <location>
        <begin position="209"/>
        <end position="219"/>
    </location>
</feature>
<name>A0A9W9ZGA4_9CNID</name>
<dbReference type="OrthoDB" id="5956793at2759"/>
<dbReference type="AlphaFoldDB" id="A0A9W9ZGA4"/>
<accession>A0A9W9ZGA4</accession>
<sequence length="348" mass="39485">MSTQEKHRKGCGTWLCSTAAKREYYLSVSDLESLAHRYRQVEQPLKGRPVKLWNSDDLKQAADMKYGKEVFQTKVDKRTRWRRIRNLPVANSEVTMKAAGAIMKCGRKKKVKRITKIKAKELDTEEDNQESSDDLKGLCECVKKCDKDQLEQIISLMGQKEPSYVTLFNEVREVALLPRSKFQLVESKLAKLLSSSDDETDSGHSRSQEDDEEEESEEDEQRKLNMALEGTWTLTTAAPQWKKGEEGSLEVILFGSGLSVNGDISFPTSCIFGDIVGFKTNSSIEDTSMCFETRSKMCHKWYTGALCVFISRDDEGLRVSGSFWPGFKEQDPTNTFQFTGRKADNGDD</sequence>
<keyword evidence="3" id="KW-1185">Reference proteome</keyword>
<organism evidence="2 3">
    <name type="scientific">Desmophyllum pertusum</name>
    <dbReference type="NCBI Taxonomy" id="174260"/>
    <lineage>
        <taxon>Eukaryota</taxon>
        <taxon>Metazoa</taxon>
        <taxon>Cnidaria</taxon>
        <taxon>Anthozoa</taxon>
        <taxon>Hexacorallia</taxon>
        <taxon>Scleractinia</taxon>
        <taxon>Caryophylliina</taxon>
        <taxon>Caryophylliidae</taxon>
        <taxon>Desmophyllum</taxon>
    </lineage>
</organism>